<feature type="transmembrane region" description="Helical" evidence="11">
    <location>
        <begin position="221"/>
        <end position="249"/>
    </location>
</feature>
<keyword evidence="7 11" id="KW-1133">Transmembrane helix</keyword>
<evidence type="ECO:0000256" key="8">
    <source>
        <dbReference type="ARBA" id="ARBA00023004"/>
    </source>
</evidence>
<feature type="transmembrane region" description="Helical" evidence="11">
    <location>
        <begin position="65"/>
        <end position="87"/>
    </location>
</feature>
<dbReference type="AlphaFoldDB" id="A0A5S3QMR6"/>
<feature type="transmembrane region" description="Helical" evidence="11">
    <location>
        <begin position="6"/>
        <end position="27"/>
    </location>
</feature>
<dbReference type="InterPro" id="IPR000522">
    <property type="entry name" value="ABC_transptr_permease_BtuC"/>
</dbReference>
<dbReference type="GO" id="GO:0033214">
    <property type="term" value="P:siderophore-iron import into cell"/>
    <property type="evidence" value="ECO:0007669"/>
    <property type="project" value="TreeGrafter"/>
</dbReference>
<dbReference type="GO" id="GO:0022857">
    <property type="term" value="F:transmembrane transporter activity"/>
    <property type="evidence" value="ECO:0007669"/>
    <property type="project" value="InterPro"/>
</dbReference>
<evidence type="ECO:0000256" key="10">
    <source>
        <dbReference type="ARBA" id="ARBA00023136"/>
    </source>
</evidence>
<evidence type="ECO:0000256" key="2">
    <source>
        <dbReference type="ARBA" id="ARBA00007935"/>
    </source>
</evidence>
<organism evidence="12 13">
    <name type="scientific">Lentibacillus cibarius</name>
    <dbReference type="NCBI Taxonomy" id="2583219"/>
    <lineage>
        <taxon>Bacteria</taxon>
        <taxon>Bacillati</taxon>
        <taxon>Bacillota</taxon>
        <taxon>Bacilli</taxon>
        <taxon>Bacillales</taxon>
        <taxon>Bacillaceae</taxon>
        <taxon>Lentibacillus</taxon>
    </lineage>
</organism>
<dbReference type="Pfam" id="PF01032">
    <property type="entry name" value="FecCD"/>
    <property type="match status" value="1"/>
</dbReference>
<dbReference type="Proteomes" id="UP000306980">
    <property type="component" value="Unassembled WGS sequence"/>
</dbReference>
<feature type="transmembrane region" description="Helical" evidence="11">
    <location>
        <begin position="261"/>
        <end position="281"/>
    </location>
</feature>
<feature type="transmembrane region" description="Helical" evidence="11">
    <location>
        <begin position="173"/>
        <end position="194"/>
    </location>
</feature>
<comment type="similarity">
    <text evidence="2">Belongs to the binding-protein-dependent transport system permease family. FecCD subfamily.</text>
</comment>
<dbReference type="CDD" id="cd06550">
    <property type="entry name" value="TM_ABC_iron-siderophores_like"/>
    <property type="match status" value="1"/>
</dbReference>
<dbReference type="InterPro" id="IPR037294">
    <property type="entry name" value="ABC_BtuC-like"/>
</dbReference>
<dbReference type="RefSeq" id="WP_138603420.1">
    <property type="nucleotide sequence ID" value="NZ_VCIA01000001.1"/>
</dbReference>
<feature type="transmembrane region" description="Helical" evidence="11">
    <location>
        <begin position="287"/>
        <end position="308"/>
    </location>
</feature>
<accession>A0A5S3QMR6</accession>
<evidence type="ECO:0000256" key="3">
    <source>
        <dbReference type="ARBA" id="ARBA00022448"/>
    </source>
</evidence>
<keyword evidence="9" id="KW-0406">Ion transport</keyword>
<comment type="subcellular location">
    <subcellularLocation>
        <location evidence="1">Cell membrane</location>
        <topology evidence="1">Multi-pass membrane protein</topology>
    </subcellularLocation>
</comment>
<feature type="transmembrane region" description="Helical" evidence="11">
    <location>
        <begin position="39"/>
        <end position="59"/>
    </location>
</feature>
<reference evidence="12 13" key="1">
    <citation type="submission" date="2019-05" db="EMBL/GenBank/DDBJ databases">
        <title>Genomic analysis of Lentibacillus sp. NKC220-2.</title>
        <authorList>
            <person name="Oh Y.J."/>
        </authorList>
    </citation>
    <scope>NUCLEOTIDE SEQUENCE [LARGE SCALE GENOMIC DNA]</scope>
    <source>
        <strain evidence="12 13">NKC220-2</strain>
    </source>
</reference>
<dbReference type="PANTHER" id="PTHR30472:SF19">
    <property type="entry name" value="PETROBACTIN IMPORT SYSTEM PERMEASE PROTEIN YCLO"/>
    <property type="match status" value="1"/>
</dbReference>
<dbReference type="EMBL" id="VCIA01000001">
    <property type="protein sequence ID" value="TMN22511.1"/>
    <property type="molecule type" value="Genomic_DNA"/>
</dbReference>
<dbReference type="PANTHER" id="PTHR30472">
    <property type="entry name" value="FERRIC ENTEROBACTIN TRANSPORT SYSTEM PERMEASE PROTEIN"/>
    <property type="match status" value="1"/>
</dbReference>
<evidence type="ECO:0000256" key="7">
    <source>
        <dbReference type="ARBA" id="ARBA00022989"/>
    </source>
</evidence>
<feature type="transmembrane region" description="Helical" evidence="11">
    <location>
        <begin position="126"/>
        <end position="152"/>
    </location>
</feature>
<keyword evidence="6 11" id="KW-0812">Transmembrane</keyword>
<dbReference type="GO" id="GO:0005886">
    <property type="term" value="C:plasma membrane"/>
    <property type="evidence" value="ECO:0007669"/>
    <property type="project" value="UniProtKB-SubCell"/>
</dbReference>
<dbReference type="OrthoDB" id="9796260at2"/>
<evidence type="ECO:0000313" key="13">
    <source>
        <dbReference type="Proteomes" id="UP000306980"/>
    </source>
</evidence>
<dbReference type="Gene3D" id="1.10.3470.10">
    <property type="entry name" value="ABC transporter involved in vitamin B12 uptake, BtuC"/>
    <property type="match status" value="1"/>
</dbReference>
<dbReference type="FunFam" id="1.10.3470.10:FF:000004">
    <property type="entry name" value="Iron compound ABC transporter, permease"/>
    <property type="match status" value="1"/>
</dbReference>
<evidence type="ECO:0000256" key="4">
    <source>
        <dbReference type="ARBA" id="ARBA00022475"/>
    </source>
</evidence>
<evidence type="ECO:0000256" key="5">
    <source>
        <dbReference type="ARBA" id="ARBA00022496"/>
    </source>
</evidence>
<evidence type="ECO:0000256" key="1">
    <source>
        <dbReference type="ARBA" id="ARBA00004651"/>
    </source>
</evidence>
<evidence type="ECO:0000256" key="11">
    <source>
        <dbReference type="SAM" id="Phobius"/>
    </source>
</evidence>
<keyword evidence="4" id="KW-1003">Cell membrane</keyword>
<comment type="caution">
    <text evidence="12">The sequence shown here is derived from an EMBL/GenBank/DDBJ whole genome shotgun (WGS) entry which is preliminary data.</text>
</comment>
<feature type="transmembrane region" description="Helical" evidence="11">
    <location>
        <begin position="99"/>
        <end position="120"/>
    </location>
</feature>
<keyword evidence="8" id="KW-0408">Iron</keyword>
<keyword evidence="5" id="KW-0410">Iron transport</keyword>
<name>A0A5S3QMR6_9BACI</name>
<keyword evidence="3" id="KW-0813">Transport</keyword>
<proteinExistence type="inferred from homology"/>
<gene>
    <name evidence="12" type="ORF">FFL34_10595</name>
</gene>
<evidence type="ECO:0000256" key="9">
    <source>
        <dbReference type="ARBA" id="ARBA00023065"/>
    </source>
</evidence>
<protein>
    <submittedName>
        <fullName evidence="12">Iron ABC transporter permease</fullName>
    </submittedName>
</protein>
<evidence type="ECO:0000256" key="6">
    <source>
        <dbReference type="ARBA" id="ARBA00022692"/>
    </source>
</evidence>
<keyword evidence="10 11" id="KW-0472">Membrane</keyword>
<dbReference type="SUPFAM" id="SSF81345">
    <property type="entry name" value="ABC transporter involved in vitamin B12 uptake, BtuC"/>
    <property type="match status" value="1"/>
</dbReference>
<evidence type="ECO:0000313" key="12">
    <source>
        <dbReference type="EMBL" id="TMN22511.1"/>
    </source>
</evidence>
<sequence length="312" mass="34683">MKAKLIILATITAAMISLFLFIDIGGYWDYVLPRRINKIIAIILTGSSIGVSTIIFQTITNNKILTPNIIGLDSLYMLIQTIVVFIFGASTLTMMNSNIHFLISVGLMLVFSALLYTFLFKREGQNIYYLLLVGLIMGTLFSSVSSFMQILIDPNEFLVVRDSMFASFNNVNTQLLFISSVSVVLIGLYFLRFIKYLDVLSLGKEQAINLGVSYDAIVKRLLMIIAVLVSISTALVGPITFLGLLVANITYHFMGTYQHKFLFAGSIFISIISLVGAQMLVERVFSFSTSVSVIINLVGGLYFLYLLLKESK</sequence>